<organism evidence="1 2">
    <name type="scientific">Bipolaris victoriae (strain FI3)</name>
    <name type="common">Victoria blight of oats agent</name>
    <name type="synonym">Cochliobolus victoriae</name>
    <dbReference type="NCBI Taxonomy" id="930091"/>
    <lineage>
        <taxon>Eukaryota</taxon>
        <taxon>Fungi</taxon>
        <taxon>Dikarya</taxon>
        <taxon>Ascomycota</taxon>
        <taxon>Pezizomycotina</taxon>
        <taxon>Dothideomycetes</taxon>
        <taxon>Pleosporomycetidae</taxon>
        <taxon>Pleosporales</taxon>
        <taxon>Pleosporineae</taxon>
        <taxon>Pleosporaceae</taxon>
        <taxon>Bipolaris</taxon>
    </lineage>
</organism>
<dbReference type="HOGENOM" id="CLU_565158_0_0_1"/>
<accession>W7EXH7</accession>
<reference evidence="1 2" key="1">
    <citation type="journal article" date="2013" name="PLoS Genet.">
        <title>Comparative genome structure, secondary metabolite, and effector coding capacity across Cochliobolus pathogens.</title>
        <authorList>
            <person name="Condon B.J."/>
            <person name="Leng Y."/>
            <person name="Wu D."/>
            <person name="Bushley K.E."/>
            <person name="Ohm R.A."/>
            <person name="Otillar R."/>
            <person name="Martin J."/>
            <person name="Schackwitz W."/>
            <person name="Grimwood J."/>
            <person name="MohdZainudin N."/>
            <person name="Xue C."/>
            <person name="Wang R."/>
            <person name="Manning V.A."/>
            <person name="Dhillon B."/>
            <person name="Tu Z.J."/>
            <person name="Steffenson B.J."/>
            <person name="Salamov A."/>
            <person name="Sun H."/>
            <person name="Lowry S."/>
            <person name="LaButti K."/>
            <person name="Han J."/>
            <person name="Copeland A."/>
            <person name="Lindquist E."/>
            <person name="Barry K."/>
            <person name="Schmutz J."/>
            <person name="Baker S.E."/>
            <person name="Ciuffetti L.M."/>
            <person name="Grigoriev I.V."/>
            <person name="Zhong S."/>
            <person name="Turgeon B.G."/>
        </authorList>
    </citation>
    <scope>NUCLEOTIDE SEQUENCE [LARGE SCALE GENOMIC DNA]</scope>
    <source>
        <strain evidence="1 2">FI3</strain>
    </source>
</reference>
<sequence length="483" mass="54433">MNKRREPVSLTWVPLVGSAACLCATAYLARSLLTTKERYGPNLTANMIQGFCSHNQLLISRLPAYGATESSYSRLLHLFHEPHASVYVYNELLRREKASWESVPDTVQLLSIEGKRGTSIPGVPISRTTLITLLLLTNARVIHEFSSSSGYRAALGSWCGQWYIQWEMGQQHALVSLRAHDSHSPATDVYAPVFSARVDACVKMMAGVVQHPSGGPNLFAVAFPGRMPAGEYYLEYQENGFALSHGARHIYNMNGGKVYEVDFLLPRKKEQDVFVISRTGQDEAEVILDLPSSKQEVHPVRMYIAPNEQAILAQCLDFLPWAYLSWSIHRGMRDILLAFSRKTMHEYRQRLAQQLRDAVPQHREVLVKQGWEPSFVDEYMGIMASSAILAERGNSGDAVRIVTALAALEHSGGYEPDLSDLDETTFWRRSVSERVTGTEEDGVDVERLSRDTVVALVKCFVLEWSVDFDYQFYHRLPIDLLFV</sequence>
<name>W7EXH7_BIPV3</name>
<dbReference type="PROSITE" id="PS51257">
    <property type="entry name" value="PROKAR_LIPOPROTEIN"/>
    <property type="match status" value="1"/>
</dbReference>
<evidence type="ECO:0000313" key="2">
    <source>
        <dbReference type="Proteomes" id="UP000054337"/>
    </source>
</evidence>
<proteinExistence type="predicted"/>
<dbReference type="AlphaFoldDB" id="W7EXH7"/>
<dbReference type="OrthoDB" id="3687496at2759"/>
<protein>
    <submittedName>
        <fullName evidence="1">Uncharacterized protein</fullName>
    </submittedName>
</protein>
<dbReference type="EMBL" id="KI968697">
    <property type="protein sequence ID" value="EUN31679.1"/>
    <property type="molecule type" value="Genomic_DNA"/>
</dbReference>
<evidence type="ECO:0000313" key="1">
    <source>
        <dbReference type="EMBL" id="EUN31679.1"/>
    </source>
</evidence>
<keyword evidence="2" id="KW-1185">Reference proteome</keyword>
<dbReference type="GeneID" id="26251085"/>
<dbReference type="RefSeq" id="XP_014561235.1">
    <property type="nucleotide sequence ID" value="XM_014705749.1"/>
</dbReference>
<gene>
    <name evidence="1" type="ORF">COCVIDRAFT_12018</name>
</gene>
<dbReference type="Proteomes" id="UP000054337">
    <property type="component" value="Unassembled WGS sequence"/>
</dbReference>